<evidence type="ECO:0000313" key="9">
    <source>
        <dbReference type="EMBL" id="ETX07978.1"/>
    </source>
</evidence>
<feature type="transmembrane region" description="Helical" evidence="7">
    <location>
        <begin position="133"/>
        <end position="156"/>
    </location>
</feature>
<dbReference type="InterPro" id="IPR045621">
    <property type="entry name" value="BPD_transp_1_N"/>
</dbReference>
<accession>W4MCP7</accession>
<dbReference type="InterPro" id="IPR035906">
    <property type="entry name" value="MetI-like_sf"/>
</dbReference>
<feature type="domain" description="ABC transmembrane type-1" evidence="8">
    <location>
        <begin position="94"/>
        <end position="291"/>
    </location>
</feature>
<dbReference type="Pfam" id="PF19300">
    <property type="entry name" value="BPD_transp_1_N"/>
    <property type="match status" value="1"/>
</dbReference>
<keyword evidence="2 7" id="KW-0813">Transport</keyword>
<dbReference type="SUPFAM" id="SSF161098">
    <property type="entry name" value="MetI-like"/>
    <property type="match status" value="1"/>
</dbReference>
<keyword evidence="5 7" id="KW-1133">Transmembrane helix</keyword>
<dbReference type="PATRIC" id="fig|1429439.4.peg.1379"/>
<evidence type="ECO:0000256" key="4">
    <source>
        <dbReference type="ARBA" id="ARBA00022692"/>
    </source>
</evidence>
<evidence type="ECO:0000256" key="6">
    <source>
        <dbReference type="ARBA" id="ARBA00023136"/>
    </source>
</evidence>
<dbReference type="Pfam" id="PF00528">
    <property type="entry name" value="BPD_transp_1"/>
    <property type="match status" value="1"/>
</dbReference>
<evidence type="ECO:0000256" key="2">
    <source>
        <dbReference type="ARBA" id="ARBA00022448"/>
    </source>
</evidence>
<feature type="transmembrane region" description="Helical" evidence="7">
    <location>
        <begin position="226"/>
        <end position="247"/>
    </location>
</feature>
<dbReference type="InterPro" id="IPR000515">
    <property type="entry name" value="MetI-like"/>
</dbReference>
<sequence>MRTYLVRTVGQLVIVILGISMITFFLLHLTGDPVVMLLPYDAGKEEMERFRVAMGFDQPLYIQYWRFLKGAVQGDFGRSLYMEQSAFLLVWERMPATLLLTVAGMVIAIGVAVPLGIISAVKRYSFIDNLCTIFAISGQAMPIFWLGIMLIIVFAVQLRMLPASGYGTWQHLILPAITLGMFQAPITMRLVRSGMLEVLNQDYVRTARAKGLTENAVLLKHAFKNVCIPVITIVSLQFGQLLGGAIVTETVFAWPGVATKTVDAIRNQDFPVVQAGVFLLAIFIVSVNLLVDVIVGVIDPRIRVNT</sequence>
<organism evidence="9 10">
    <name type="scientific">Candidatus Entotheonella gemina</name>
    <dbReference type="NCBI Taxonomy" id="1429439"/>
    <lineage>
        <taxon>Bacteria</taxon>
        <taxon>Pseudomonadati</taxon>
        <taxon>Nitrospinota/Tectimicrobiota group</taxon>
        <taxon>Candidatus Tectimicrobiota</taxon>
        <taxon>Candidatus Entotheonellia</taxon>
        <taxon>Candidatus Entotheonellales</taxon>
        <taxon>Candidatus Entotheonellaceae</taxon>
        <taxon>Candidatus Entotheonella</taxon>
    </lineage>
</organism>
<dbReference type="EMBL" id="AZHX01000329">
    <property type="protein sequence ID" value="ETX07978.1"/>
    <property type="molecule type" value="Genomic_DNA"/>
</dbReference>
<protein>
    <recommendedName>
        <fullName evidence="8">ABC transmembrane type-1 domain-containing protein</fullName>
    </recommendedName>
</protein>
<gene>
    <name evidence="9" type="ORF">ETSY2_08065</name>
</gene>
<evidence type="ECO:0000256" key="7">
    <source>
        <dbReference type="RuleBase" id="RU363032"/>
    </source>
</evidence>
<evidence type="ECO:0000256" key="1">
    <source>
        <dbReference type="ARBA" id="ARBA00004651"/>
    </source>
</evidence>
<dbReference type="Proteomes" id="UP000019140">
    <property type="component" value="Unassembled WGS sequence"/>
</dbReference>
<dbReference type="GO" id="GO:0005886">
    <property type="term" value="C:plasma membrane"/>
    <property type="evidence" value="ECO:0007669"/>
    <property type="project" value="UniProtKB-SubCell"/>
</dbReference>
<dbReference type="CDD" id="cd06261">
    <property type="entry name" value="TM_PBP2"/>
    <property type="match status" value="1"/>
</dbReference>
<dbReference type="PANTHER" id="PTHR43163:SF6">
    <property type="entry name" value="DIPEPTIDE TRANSPORT SYSTEM PERMEASE PROTEIN DPPB-RELATED"/>
    <property type="match status" value="1"/>
</dbReference>
<proteinExistence type="inferred from homology"/>
<comment type="subcellular location">
    <subcellularLocation>
        <location evidence="1 7">Cell membrane</location>
        <topology evidence="1 7">Multi-pass membrane protein</topology>
    </subcellularLocation>
</comment>
<keyword evidence="10" id="KW-1185">Reference proteome</keyword>
<dbReference type="PANTHER" id="PTHR43163">
    <property type="entry name" value="DIPEPTIDE TRANSPORT SYSTEM PERMEASE PROTEIN DPPB-RELATED"/>
    <property type="match status" value="1"/>
</dbReference>
<evidence type="ECO:0000259" key="8">
    <source>
        <dbReference type="PROSITE" id="PS50928"/>
    </source>
</evidence>
<dbReference type="AlphaFoldDB" id="W4MCP7"/>
<comment type="caution">
    <text evidence="9">The sequence shown here is derived from an EMBL/GenBank/DDBJ whole genome shotgun (WGS) entry which is preliminary data.</text>
</comment>
<feature type="transmembrane region" description="Helical" evidence="7">
    <location>
        <begin position="168"/>
        <end position="186"/>
    </location>
</feature>
<keyword evidence="3" id="KW-1003">Cell membrane</keyword>
<name>W4MCP7_9BACT</name>
<feature type="transmembrane region" description="Helical" evidence="7">
    <location>
        <begin position="98"/>
        <end position="121"/>
    </location>
</feature>
<evidence type="ECO:0000256" key="3">
    <source>
        <dbReference type="ARBA" id="ARBA00022475"/>
    </source>
</evidence>
<feature type="transmembrane region" description="Helical" evidence="7">
    <location>
        <begin position="12"/>
        <end position="31"/>
    </location>
</feature>
<keyword evidence="6 7" id="KW-0472">Membrane</keyword>
<dbReference type="HOGENOM" id="CLU_036879_0_0_7"/>
<evidence type="ECO:0000313" key="10">
    <source>
        <dbReference type="Proteomes" id="UP000019140"/>
    </source>
</evidence>
<keyword evidence="4 7" id="KW-0812">Transmembrane</keyword>
<evidence type="ECO:0000256" key="5">
    <source>
        <dbReference type="ARBA" id="ARBA00022989"/>
    </source>
</evidence>
<dbReference type="PROSITE" id="PS50928">
    <property type="entry name" value="ABC_TM1"/>
    <property type="match status" value="1"/>
</dbReference>
<dbReference type="GO" id="GO:0055085">
    <property type="term" value="P:transmembrane transport"/>
    <property type="evidence" value="ECO:0007669"/>
    <property type="project" value="InterPro"/>
</dbReference>
<reference evidence="9 10" key="1">
    <citation type="journal article" date="2014" name="Nature">
        <title>An environmental bacterial taxon with a large and distinct metabolic repertoire.</title>
        <authorList>
            <person name="Wilson M.C."/>
            <person name="Mori T."/>
            <person name="Ruckert C."/>
            <person name="Uria A.R."/>
            <person name="Helf M.J."/>
            <person name="Takada K."/>
            <person name="Gernert C."/>
            <person name="Steffens U.A."/>
            <person name="Heycke N."/>
            <person name="Schmitt S."/>
            <person name="Rinke C."/>
            <person name="Helfrich E.J."/>
            <person name="Brachmann A.O."/>
            <person name="Gurgui C."/>
            <person name="Wakimoto T."/>
            <person name="Kracht M."/>
            <person name="Crusemann M."/>
            <person name="Hentschel U."/>
            <person name="Abe I."/>
            <person name="Matsunaga S."/>
            <person name="Kalinowski J."/>
            <person name="Takeyama H."/>
            <person name="Piel J."/>
        </authorList>
    </citation>
    <scope>NUCLEOTIDE SEQUENCE [LARGE SCALE GENOMIC DNA]</scope>
    <source>
        <strain evidence="10">TSY2</strain>
    </source>
</reference>
<feature type="transmembrane region" description="Helical" evidence="7">
    <location>
        <begin position="277"/>
        <end position="298"/>
    </location>
</feature>
<dbReference type="Gene3D" id="1.10.3720.10">
    <property type="entry name" value="MetI-like"/>
    <property type="match status" value="1"/>
</dbReference>
<comment type="similarity">
    <text evidence="7">Belongs to the binding-protein-dependent transport system permease family.</text>
</comment>